<dbReference type="STRING" id="1033810.HLPCO_003062"/>
<dbReference type="Gene3D" id="3.40.50.2000">
    <property type="entry name" value="Glycogen Phosphorylase B"/>
    <property type="match status" value="1"/>
</dbReference>
<dbReference type="OrthoDB" id="9775208at2"/>
<keyword evidence="4" id="KW-1185">Reference proteome</keyword>
<dbReference type="EMBL" id="AFNU02000022">
    <property type="protein sequence ID" value="ERJ10939.1"/>
    <property type="molecule type" value="Genomic_DNA"/>
</dbReference>
<dbReference type="Proteomes" id="UP000005707">
    <property type="component" value="Unassembled WGS sequence"/>
</dbReference>
<comment type="caution">
    <text evidence="3">The sequence shown here is derived from an EMBL/GenBank/DDBJ whole genome shotgun (WGS) entry which is preliminary data.</text>
</comment>
<dbReference type="PANTHER" id="PTHR46401:SF2">
    <property type="entry name" value="GLYCOSYLTRANSFERASE WBBK-RELATED"/>
    <property type="match status" value="1"/>
</dbReference>
<keyword evidence="3" id="KW-0328">Glycosyltransferase</keyword>
<dbReference type="EC" id="2.4.1.14" evidence="3"/>
<dbReference type="GO" id="GO:0046524">
    <property type="term" value="F:sucrose-phosphate synthase activity"/>
    <property type="evidence" value="ECO:0007669"/>
    <property type="project" value="UniProtKB-EC"/>
</dbReference>
<dbReference type="eggNOG" id="COG0438">
    <property type="taxonomic scope" value="Bacteria"/>
</dbReference>
<dbReference type="GO" id="GO:0009103">
    <property type="term" value="P:lipopolysaccharide biosynthetic process"/>
    <property type="evidence" value="ECO:0007669"/>
    <property type="project" value="TreeGrafter"/>
</dbReference>
<name>U2FI89_9MOLU</name>
<proteinExistence type="predicted"/>
<dbReference type="SUPFAM" id="SSF53756">
    <property type="entry name" value="UDP-Glycosyltransferase/glycogen phosphorylase"/>
    <property type="match status" value="1"/>
</dbReference>
<dbReference type="AlphaFoldDB" id="U2FI89"/>
<evidence type="ECO:0000256" key="1">
    <source>
        <dbReference type="ARBA" id="ARBA00022679"/>
    </source>
</evidence>
<reference evidence="3 4" key="1">
    <citation type="journal article" date="2011" name="J. Bacteriol.">
        <title>Genome sequence of Haloplasma contractile, an unusual contractile bacterium from a deep-sea anoxic brine lake.</title>
        <authorList>
            <person name="Antunes A."/>
            <person name="Alam I."/>
            <person name="El Dorry H."/>
            <person name="Siam R."/>
            <person name="Robertson A."/>
            <person name="Bajic V.B."/>
            <person name="Stingl U."/>
        </authorList>
    </citation>
    <scope>NUCLEOTIDE SEQUENCE [LARGE SCALE GENOMIC DNA]</scope>
    <source>
        <strain evidence="3 4">SSD-17B</strain>
    </source>
</reference>
<keyword evidence="1 3" id="KW-0808">Transferase</keyword>
<dbReference type="Pfam" id="PF00534">
    <property type="entry name" value="Glycos_transf_1"/>
    <property type="match status" value="1"/>
</dbReference>
<evidence type="ECO:0000313" key="3">
    <source>
        <dbReference type="EMBL" id="ERJ10939.1"/>
    </source>
</evidence>
<feature type="domain" description="Glycosyl transferase family 1" evidence="2">
    <location>
        <begin position="182"/>
        <end position="329"/>
    </location>
</feature>
<sequence>MKIMVFDVPAESGGALTILKQYYDAAIKDKDSEWIFVVSTPNLNEYENIKVLNYPWIKKSWFHRLYFDNFVAHKLVENYDVDEVLSLQNILVPKVKIRQTLYLHQSLPFAEKRYGVTENFKFWVYQNIISKMIFKSIRKADKVIVQSKWIIDAVIKKTRISKKKLVLKQPEIKVEIKKQYKPSKSNIKLFFYPAGSMIYKNHDAIVKACKLLHDKKINNFKVVFTLNGYENSHISSLKAFIDNENLPIDFIGMISIEKVYDFYSKSVLLFPSFIETFGLPLLEAKMHQTPIIASDCAFSREILDDYNRVEFFDPFNSVNLSEKMLTLLNK</sequence>
<dbReference type="PANTHER" id="PTHR46401">
    <property type="entry name" value="GLYCOSYLTRANSFERASE WBBK-RELATED"/>
    <property type="match status" value="1"/>
</dbReference>
<accession>U2FI89</accession>
<protein>
    <submittedName>
        <fullName evidence="3">Sucrose-phosphate synthase protein</fullName>
        <ecNumber evidence="3">2.4.1.14</ecNumber>
    </submittedName>
</protein>
<dbReference type="InParanoid" id="U2FI89"/>
<evidence type="ECO:0000259" key="2">
    <source>
        <dbReference type="Pfam" id="PF00534"/>
    </source>
</evidence>
<reference evidence="3 4" key="2">
    <citation type="journal article" date="2013" name="PLoS ONE">
        <title>INDIGO - INtegrated Data Warehouse of MIcrobial GenOmes with Examples from the Red Sea Extremophiles.</title>
        <authorList>
            <person name="Alam I."/>
            <person name="Antunes A."/>
            <person name="Kamau A.A."/>
            <person name="Ba Alawi W."/>
            <person name="Kalkatawi M."/>
            <person name="Stingl U."/>
            <person name="Bajic V.B."/>
        </authorList>
    </citation>
    <scope>NUCLEOTIDE SEQUENCE [LARGE SCALE GENOMIC DNA]</scope>
    <source>
        <strain evidence="3 4">SSD-17B</strain>
    </source>
</reference>
<gene>
    <name evidence="3" type="ORF">HLPCO_003062</name>
</gene>
<dbReference type="InterPro" id="IPR001296">
    <property type="entry name" value="Glyco_trans_1"/>
</dbReference>
<evidence type="ECO:0000313" key="4">
    <source>
        <dbReference type="Proteomes" id="UP000005707"/>
    </source>
</evidence>
<dbReference type="RefSeq" id="WP_008825331.1">
    <property type="nucleotide sequence ID" value="NZ_AFNU02000022.1"/>
</dbReference>
<organism evidence="3 4">
    <name type="scientific">Haloplasma contractile SSD-17B</name>
    <dbReference type="NCBI Taxonomy" id="1033810"/>
    <lineage>
        <taxon>Bacteria</taxon>
        <taxon>Bacillati</taxon>
        <taxon>Mycoplasmatota</taxon>
        <taxon>Mollicutes</taxon>
        <taxon>Haloplasmatales</taxon>
        <taxon>Haloplasmataceae</taxon>
        <taxon>Haloplasma</taxon>
    </lineage>
</organism>